<dbReference type="Pfam" id="PF04697">
    <property type="entry name" value="Pinin_SDK_N"/>
    <property type="match status" value="1"/>
</dbReference>
<keyword evidence="9" id="KW-0747">Spliceosome</keyword>
<feature type="compositionally biased region" description="Low complexity" evidence="22">
    <location>
        <begin position="84"/>
        <end position="93"/>
    </location>
</feature>
<evidence type="ECO:0000256" key="7">
    <source>
        <dbReference type="ARBA" id="ARBA00022553"/>
    </source>
</evidence>
<keyword evidence="5" id="KW-0488">Methylation</keyword>
<evidence type="ECO:0000256" key="8">
    <source>
        <dbReference type="ARBA" id="ARBA00022664"/>
    </source>
</evidence>
<keyword evidence="17" id="KW-0804">Transcription</keyword>
<evidence type="ECO:0000256" key="20">
    <source>
        <dbReference type="ARBA" id="ARBA00025916"/>
    </source>
</evidence>
<keyword evidence="15" id="KW-0238">DNA-binding</keyword>
<sequence length="531" mass="61393">MAEVRTMDLLQDEIEKAKESLKDVDDNIKKLTGRDPTEQRVGRRPSQTNDLRGRGRLFSAARRGIVEEGTSPVKRRVIGTAFSRLGPPRVTGRGRPRADSGDEEDLPNRPAIQSHVIVTPKEERSRRESIEAQSDKKGTARNKRMFGLLLGTLRKFKDEAKESEEKAKQRKQIEKKLEEKFKEEKEEIIKERRQLFQERKQKQKRIHKLEQKMELVQMHDQWVEETNKLVNFIQTKAKPPIFYLPKTMTPELEKRLGDTTAVVEEMIAEKKKRLDVMVEELMQDTREDEEEMETDEREGPHIDKENRVEGRQRSKSGNERQYRRRNSEGDVQGRSQNEEKGSPHKSGGSPRKGSMRKSQDGNDRRRSGDGERRRLSNEGESRKRRRSHADEERGGDKHRRRSEGEGHGRDHDRHHRSGRRGEGHRSGRRDEAPIEVKINYDDEEMYEGEVSSENMEKGPFQGQDEESQVGDRKKVRGQEDEDEEGVSGKGGKGEGSRGLETSRMSIQERLVKLAEDAEENEEGDIHDAADE</sequence>
<evidence type="ECO:0000259" key="24">
    <source>
        <dbReference type="Pfam" id="PF04697"/>
    </source>
</evidence>
<dbReference type="GO" id="GO:0008380">
    <property type="term" value="P:RNA splicing"/>
    <property type="evidence" value="ECO:0007669"/>
    <property type="project" value="UniProtKB-KW"/>
</dbReference>
<feature type="compositionally biased region" description="Basic and acidic residues" evidence="22">
    <location>
        <begin position="402"/>
        <end position="411"/>
    </location>
</feature>
<keyword evidence="14 21" id="KW-0175">Coiled coil</keyword>
<feature type="region of interest" description="Disordered" evidence="22">
    <location>
        <begin position="77"/>
        <end position="142"/>
    </location>
</feature>
<proteinExistence type="inferred from homology"/>
<dbReference type="PANTHER" id="PTHR12707:SF0">
    <property type="entry name" value="PININ"/>
    <property type="match status" value="1"/>
</dbReference>
<evidence type="ECO:0000256" key="17">
    <source>
        <dbReference type="ARBA" id="ARBA00023163"/>
    </source>
</evidence>
<evidence type="ECO:0000259" key="23">
    <source>
        <dbReference type="Pfam" id="PF04696"/>
    </source>
</evidence>
<dbReference type="AlphaFoldDB" id="A0AA88XV63"/>
<evidence type="ECO:0000256" key="16">
    <source>
        <dbReference type="ARBA" id="ARBA00023159"/>
    </source>
</evidence>
<evidence type="ECO:0000256" key="5">
    <source>
        <dbReference type="ARBA" id="ARBA00022481"/>
    </source>
</evidence>
<feature type="compositionally biased region" description="Basic and acidic residues" evidence="22">
    <location>
        <begin position="419"/>
        <end position="440"/>
    </location>
</feature>
<evidence type="ECO:0000256" key="1">
    <source>
        <dbReference type="ARBA" id="ARBA00004324"/>
    </source>
</evidence>
<evidence type="ECO:0000313" key="25">
    <source>
        <dbReference type="EMBL" id="KAK3088328.1"/>
    </source>
</evidence>
<evidence type="ECO:0000313" key="26">
    <source>
        <dbReference type="Proteomes" id="UP001186944"/>
    </source>
</evidence>
<keyword evidence="11" id="KW-0965">Cell junction</keyword>
<evidence type="ECO:0000256" key="19">
    <source>
        <dbReference type="ARBA" id="ARBA00023242"/>
    </source>
</evidence>
<evidence type="ECO:0000256" key="22">
    <source>
        <dbReference type="SAM" id="MobiDB-lite"/>
    </source>
</evidence>
<evidence type="ECO:0000256" key="11">
    <source>
        <dbReference type="ARBA" id="ARBA00022949"/>
    </source>
</evidence>
<keyword evidence="6" id="KW-1017">Isopeptide bond</keyword>
<comment type="caution">
    <text evidence="25">The sequence shown here is derived from an EMBL/GenBank/DDBJ whole genome shotgun (WGS) entry which is preliminary data.</text>
</comment>
<evidence type="ECO:0000256" key="21">
    <source>
        <dbReference type="SAM" id="Coils"/>
    </source>
</evidence>
<feature type="domain" description="Pinin/SDK" evidence="24">
    <location>
        <begin position="9"/>
        <end position="133"/>
    </location>
</feature>
<dbReference type="GO" id="GO:0071013">
    <property type="term" value="C:catalytic step 2 spliceosome"/>
    <property type="evidence" value="ECO:0007669"/>
    <property type="project" value="TreeGrafter"/>
</dbReference>
<keyword evidence="7" id="KW-0597">Phosphoprotein</keyword>
<feature type="compositionally biased region" description="Acidic residues" evidence="22">
    <location>
        <begin position="283"/>
        <end position="296"/>
    </location>
</feature>
<comment type="subunit">
    <text evidence="20">Found in a mRNA splicing-dependent exon junction complex (EJC). Found in a complex with SR proteins. Found in a mRNP complex with RNPS1. Component of the PSAP complex consisting of RNPS1, SAP18 and PNN. Interacts with PNISR, CTBP1, CTBP2, KRT8, KRT18, KRT19, PS1D/PNO40, PPIG, RNPS1, SFRS4 and SRRM2. Identified in the spliceosome C complex.</text>
</comment>
<evidence type="ECO:0000256" key="18">
    <source>
        <dbReference type="ARBA" id="ARBA00023187"/>
    </source>
</evidence>
<feature type="compositionally biased region" description="Basic and acidic residues" evidence="22">
    <location>
        <begin position="20"/>
        <end position="41"/>
    </location>
</feature>
<evidence type="ECO:0000256" key="3">
    <source>
        <dbReference type="ARBA" id="ARBA00010386"/>
    </source>
</evidence>
<dbReference type="GO" id="GO:0030057">
    <property type="term" value="C:desmosome"/>
    <property type="evidence" value="ECO:0007669"/>
    <property type="project" value="UniProtKB-SubCell"/>
</dbReference>
<keyword evidence="8" id="KW-0507">mRNA processing</keyword>
<evidence type="ECO:0000256" key="10">
    <source>
        <dbReference type="ARBA" id="ARBA00022843"/>
    </source>
</evidence>
<keyword evidence="13" id="KW-0805">Transcription regulation</keyword>
<keyword evidence="10" id="KW-0832">Ubl conjugation</keyword>
<feature type="compositionally biased region" description="Basic and acidic residues" evidence="22">
    <location>
        <begin position="357"/>
        <end position="381"/>
    </location>
</feature>
<evidence type="ECO:0000256" key="9">
    <source>
        <dbReference type="ARBA" id="ARBA00022728"/>
    </source>
</evidence>
<reference evidence="25" key="1">
    <citation type="submission" date="2019-08" db="EMBL/GenBank/DDBJ databases">
        <title>The improved chromosome-level genome for the pearl oyster Pinctada fucata martensii using PacBio sequencing and Hi-C.</title>
        <authorList>
            <person name="Zheng Z."/>
        </authorList>
    </citation>
    <scope>NUCLEOTIDE SEQUENCE</scope>
    <source>
        <strain evidence="25">ZZ-2019</strain>
        <tissue evidence="25">Adductor muscle</tissue>
    </source>
</reference>
<dbReference type="PANTHER" id="PTHR12707">
    <property type="entry name" value="PINN"/>
    <property type="match status" value="1"/>
</dbReference>
<dbReference type="GO" id="GO:0003677">
    <property type="term" value="F:DNA binding"/>
    <property type="evidence" value="ECO:0007669"/>
    <property type="project" value="UniProtKB-KW"/>
</dbReference>
<feature type="compositionally biased region" description="Basic and acidic residues" evidence="22">
    <location>
        <begin position="120"/>
        <end position="138"/>
    </location>
</feature>
<name>A0AA88XV63_PINIB</name>
<evidence type="ECO:0000256" key="6">
    <source>
        <dbReference type="ARBA" id="ARBA00022499"/>
    </source>
</evidence>
<evidence type="ECO:0000256" key="15">
    <source>
        <dbReference type="ARBA" id="ARBA00023125"/>
    </source>
</evidence>
<keyword evidence="12" id="KW-0007">Acetylation</keyword>
<dbReference type="GO" id="GO:0006397">
    <property type="term" value="P:mRNA processing"/>
    <property type="evidence" value="ECO:0007669"/>
    <property type="project" value="UniProtKB-KW"/>
</dbReference>
<comment type="similarity">
    <text evidence="3">Belongs to the pinin family.</text>
</comment>
<gene>
    <name evidence="25" type="ORF">FSP39_017661</name>
</gene>
<comment type="subcellular location">
    <subcellularLocation>
        <location evidence="2">Cell junction</location>
        <location evidence="2">Desmosome</location>
    </subcellularLocation>
    <subcellularLocation>
        <location evidence="1">Nucleus speckle</location>
    </subcellularLocation>
</comment>
<dbReference type="Proteomes" id="UP001186944">
    <property type="component" value="Unassembled WGS sequence"/>
</dbReference>
<dbReference type="InterPro" id="IPR006786">
    <property type="entry name" value="Pinin_SDK_MemA"/>
</dbReference>
<dbReference type="GO" id="GO:0016607">
    <property type="term" value="C:nuclear speck"/>
    <property type="evidence" value="ECO:0007669"/>
    <property type="project" value="UniProtKB-SubCell"/>
</dbReference>
<feature type="region of interest" description="Disordered" evidence="22">
    <location>
        <begin position="283"/>
        <end position="531"/>
    </location>
</feature>
<feature type="region of interest" description="Disordered" evidence="22">
    <location>
        <begin position="20"/>
        <end position="56"/>
    </location>
</feature>
<dbReference type="InterPro" id="IPR039853">
    <property type="entry name" value="Pinin"/>
</dbReference>
<feature type="domain" description="Pinin/SDK/MemA protein" evidence="23">
    <location>
        <begin position="137"/>
        <end position="258"/>
    </location>
</feature>
<organism evidence="25 26">
    <name type="scientific">Pinctada imbricata</name>
    <name type="common">Atlantic pearl-oyster</name>
    <name type="synonym">Pinctada martensii</name>
    <dbReference type="NCBI Taxonomy" id="66713"/>
    <lineage>
        <taxon>Eukaryota</taxon>
        <taxon>Metazoa</taxon>
        <taxon>Spiralia</taxon>
        <taxon>Lophotrochozoa</taxon>
        <taxon>Mollusca</taxon>
        <taxon>Bivalvia</taxon>
        <taxon>Autobranchia</taxon>
        <taxon>Pteriomorphia</taxon>
        <taxon>Pterioida</taxon>
        <taxon>Pterioidea</taxon>
        <taxon>Pteriidae</taxon>
        <taxon>Pinctada</taxon>
    </lineage>
</organism>
<feature type="compositionally biased region" description="Basic and acidic residues" evidence="22">
    <location>
        <begin position="469"/>
        <end position="478"/>
    </location>
</feature>
<feature type="compositionally biased region" description="Basic and acidic residues" evidence="22">
    <location>
        <begin position="297"/>
        <end position="328"/>
    </location>
</feature>
<evidence type="ECO:0000256" key="13">
    <source>
        <dbReference type="ARBA" id="ARBA00023015"/>
    </source>
</evidence>
<evidence type="ECO:0000256" key="2">
    <source>
        <dbReference type="ARBA" id="ARBA00004568"/>
    </source>
</evidence>
<feature type="coiled-coil region" evidence="21">
    <location>
        <begin position="153"/>
        <end position="219"/>
    </location>
</feature>
<keyword evidence="19" id="KW-0539">Nucleus</keyword>
<evidence type="ECO:0000256" key="4">
    <source>
        <dbReference type="ARBA" id="ARBA00020056"/>
    </source>
</evidence>
<protein>
    <recommendedName>
        <fullName evidence="4">Pinin</fullName>
    </recommendedName>
</protein>
<dbReference type="EMBL" id="VSWD01000011">
    <property type="protein sequence ID" value="KAK3088328.1"/>
    <property type="molecule type" value="Genomic_DNA"/>
</dbReference>
<accession>A0AA88XV63</accession>
<evidence type="ECO:0000256" key="14">
    <source>
        <dbReference type="ARBA" id="ARBA00023054"/>
    </source>
</evidence>
<dbReference type="Pfam" id="PF04696">
    <property type="entry name" value="Pinin_SDK_memA"/>
    <property type="match status" value="1"/>
</dbReference>
<dbReference type="InterPro" id="IPR006787">
    <property type="entry name" value="Pinin_SDK_N"/>
</dbReference>
<keyword evidence="16" id="KW-0010">Activator</keyword>
<evidence type="ECO:0000256" key="12">
    <source>
        <dbReference type="ARBA" id="ARBA00022990"/>
    </source>
</evidence>
<keyword evidence="26" id="KW-1185">Reference proteome</keyword>
<keyword evidence="18" id="KW-0508">mRNA splicing</keyword>